<dbReference type="Pfam" id="PF01103">
    <property type="entry name" value="Omp85"/>
    <property type="match status" value="1"/>
</dbReference>
<comment type="caution">
    <text evidence="5">The sequence shown here is derived from an EMBL/GenBank/DDBJ whole genome shotgun (WGS) entry which is preliminary data.</text>
</comment>
<organism evidence="5 6">
    <name type="scientific">Rhodohalobacter sulfatireducens</name>
    <dbReference type="NCBI Taxonomy" id="2911366"/>
    <lineage>
        <taxon>Bacteria</taxon>
        <taxon>Pseudomonadati</taxon>
        <taxon>Balneolota</taxon>
        <taxon>Balneolia</taxon>
        <taxon>Balneolales</taxon>
        <taxon>Balneolaceae</taxon>
        <taxon>Rhodohalobacter</taxon>
    </lineage>
</organism>
<dbReference type="EMBL" id="JAKLWS010000025">
    <property type="protein sequence ID" value="MCG2590074.1"/>
    <property type="molecule type" value="Genomic_DNA"/>
</dbReference>
<accession>A0ABS9KGU3</accession>
<comment type="subcellular location">
    <subcellularLocation>
        <location evidence="1">Membrane</location>
    </subcellularLocation>
</comment>
<feature type="chain" id="PRO_5046701928" evidence="3">
    <location>
        <begin position="21"/>
        <end position="456"/>
    </location>
</feature>
<keyword evidence="3" id="KW-0732">Signal</keyword>
<sequence>MNKYLIIFIAFLVVPAGIYAQSQNQDDPFERDPIFSKSLDELFGREDSTKENSSKDNMDSAVQQLSRTGVDLGGSIEAGPYFSSDLYSLYPNLPTVHFNRVNGLFIGYRKERMQWHRYGSFLDIPQIQPHGLIGWGTASKDWEYAIGLEKVIGENRSMLVGGEFHNATATEDYKRVGLVESSLTSFFAGYDFPDYYNMEGFGFYGIVRTQRWLEAGFSYNRDTFSTLQRNTKFSLFGKSSTYMPNPPIDANADEIDLDIYGMSLSINPRNVLIANKFTMAASIKAELAENSASDENYRFNKYLTELRLYYNFEPGSVFRWRVQAGGITGNVPDFKDFYLGGIGTLRGSPYKIFQGNQMVLSNLEVQFGSPSGYSGEWIADYNLHLLLFLDSGWVQQTPDLINSNTPFTGFDSFSISDMQHDAGFGIGSGAFRLEMAWPLKTFDKSPTLWIRFNPTF</sequence>
<evidence type="ECO:0000256" key="1">
    <source>
        <dbReference type="ARBA" id="ARBA00004370"/>
    </source>
</evidence>
<evidence type="ECO:0000313" key="6">
    <source>
        <dbReference type="Proteomes" id="UP001165366"/>
    </source>
</evidence>
<dbReference type="Gene3D" id="2.40.160.50">
    <property type="entry name" value="membrane protein fhac: a member of the omp85/tpsb transporter family"/>
    <property type="match status" value="1"/>
</dbReference>
<evidence type="ECO:0000256" key="2">
    <source>
        <dbReference type="ARBA" id="ARBA00023136"/>
    </source>
</evidence>
<reference evidence="5" key="2">
    <citation type="submission" date="2024-05" db="EMBL/GenBank/DDBJ databases">
        <title>Rhodohalobacter halophilus gen. nov., sp. nov., a moderately halophilic member of the family Balneolaceae.</title>
        <authorList>
            <person name="Xia J."/>
        </authorList>
    </citation>
    <scope>NUCLEOTIDE SEQUENCE</scope>
    <source>
        <strain evidence="5">WB101</strain>
    </source>
</reference>
<evidence type="ECO:0000256" key="3">
    <source>
        <dbReference type="SAM" id="SignalP"/>
    </source>
</evidence>
<reference evidence="5" key="1">
    <citation type="submission" date="2022-01" db="EMBL/GenBank/DDBJ databases">
        <authorList>
            <person name="Wang Y."/>
        </authorList>
    </citation>
    <scope>NUCLEOTIDE SEQUENCE</scope>
    <source>
        <strain evidence="5">WB101</strain>
    </source>
</reference>
<feature type="signal peptide" evidence="3">
    <location>
        <begin position="1"/>
        <end position="20"/>
    </location>
</feature>
<evidence type="ECO:0000313" key="5">
    <source>
        <dbReference type="EMBL" id="MCG2590074.1"/>
    </source>
</evidence>
<dbReference type="RefSeq" id="WP_237855431.1">
    <property type="nucleotide sequence ID" value="NZ_JAKLWS010000025.1"/>
</dbReference>
<dbReference type="Proteomes" id="UP001165366">
    <property type="component" value="Unassembled WGS sequence"/>
</dbReference>
<protein>
    <submittedName>
        <fullName evidence="5">Outer membrane protein assembly factor</fullName>
    </submittedName>
</protein>
<feature type="domain" description="Bacterial surface antigen (D15)" evidence="4">
    <location>
        <begin position="190"/>
        <end position="452"/>
    </location>
</feature>
<keyword evidence="2" id="KW-0472">Membrane</keyword>
<dbReference type="InterPro" id="IPR000184">
    <property type="entry name" value="Bac_surfAg_D15"/>
</dbReference>
<gene>
    <name evidence="5" type="ORF">L6773_15965</name>
</gene>
<evidence type="ECO:0000259" key="4">
    <source>
        <dbReference type="Pfam" id="PF01103"/>
    </source>
</evidence>
<proteinExistence type="predicted"/>
<keyword evidence="6" id="KW-1185">Reference proteome</keyword>
<name>A0ABS9KGU3_9BACT</name>